<feature type="compositionally biased region" description="Basic and acidic residues" evidence="1">
    <location>
        <begin position="340"/>
        <end position="350"/>
    </location>
</feature>
<sequence>MRLEKSRDKGNEKPSLRDLPNDILLDVLTRLSIKSLCHIRSVSKTSLSIVDNPFFAKPRLLNPVVEGPQLMLLTQTSSFIPSHCSRFAFQSLNYKGEHDFTKSKYRYAQILCSLRSYKVFGSMVFSENKKSKAVGPLTAMADEEVRENIEDSEAFKLFLSMKRYLEFQQAVQNELDSAEDDQRHSNAQAILQHSVLLKTEIWVQLEAKLIILMDINKISLPGKLVQPQSYQDFDVLEFLLRYVLTAPDQRRSLPTPLARSISPTWTGWFVQKGESWISAGGSTGGKFAISVLQLLAAVLAAKLTSGVWNWSLGKGQETEPQNTADTEPQDTADTEPEDEDKGKGKGKHNEDLDLVGQIAKAALGKFLKDSFSGDASTRHVDVMFRRWLCIAASDLRTTIYLLICFDGKQEQVADGRVDDLLPNVGRPQLVRQGQVQEAVDELHTSEGCQNGASCLDCQAKEGQKLSSVLHDFDGDDINEQNYRTEPCLTSDNGHLIVDSRESELPNNIWTMPQTELEWLQMKLKLPYNRMLAEFLYNLRSGTNSVYDGESNCPEHEKQEQVADGRVDDLKREMMTLTWLEILHEFKGTEMAVSLSSIVPVRSFSLPSRLNPNSQKIESELKKLKTLRFSCAAEAASSSPLGSEALLEGLSGLAELYNCIEELVHSPLTQQALNHHQQCKTLVEEALDGSVGLLDSCGNARDLLLTMKEHVQNLQSALRRRRTGDSSSIESNVHAYICFRKKAKKSIAKSLRYLKKMESNINIGSFGLLDLDHNVQIVLKLLRELSAVTISVFQSLCVFLSMPLTNNKKASKWCLVSKLMAVRFAASENGQKIYNEVGSVDIALCSLHGHMKKSDYAKTDVQDVQWRLNTLDCSISGLEAGLERLFRCLLQHTVSLLNLLTPRSYQNSPISHGIHIL</sequence>
<dbReference type="InterPro" id="IPR004320">
    <property type="entry name" value="BPS1_pln"/>
</dbReference>
<dbReference type="GO" id="GO:0048367">
    <property type="term" value="P:shoot system development"/>
    <property type="evidence" value="ECO:0007669"/>
    <property type="project" value="InterPro"/>
</dbReference>
<name>A0A5H2XMJ5_PRUDU</name>
<dbReference type="GO" id="GO:0048364">
    <property type="term" value="P:root development"/>
    <property type="evidence" value="ECO:0007669"/>
    <property type="project" value="InterPro"/>
</dbReference>
<accession>A0A5H2XMJ5</accession>
<dbReference type="EMBL" id="AP020474">
    <property type="protein sequence ID" value="BBN67635.1"/>
    <property type="molecule type" value="Genomic_DNA"/>
</dbReference>
<dbReference type="Pfam" id="PF00646">
    <property type="entry name" value="F-box"/>
    <property type="match status" value="1"/>
</dbReference>
<gene>
    <name evidence="3" type="ORF">Prudu_137S000100</name>
</gene>
<dbReference type="PANTHER" id="PTHR33070">
    <property type="entry name" value="OS06G0725500 PROTEIN"/>
    <property type="match status" value="1"/>
</dbReference>
<evidence type="ECO:0000313" key="3">
    <source>
        <dbReference type="EMBL" id="BBN67635.1"/>
    </source>
</evidence>
<organism evidence="3">
    <name type="scientific">Prunus dulcis</name>
    <name type="common">Almond</name>
    <name type="synonym">Amygdalus dulcis</name>
    <dbReference type="NCBI Taxonomy" id="3755"/>
    <lineage>
        <taxon>Eukaryota</taxon>
        <taxon>Viridiplantae</taxon>
        <taxon>Streptophyta</taxon>
        <taxon>Embryophyta</taxon>
        <taxon>Tracheophyta</taxon>
        <taxon>Spermatophyta</taxon>
        <taxon>Magnoliopsida</taxon>
        <taxon>eudicotyledons</taxon>
        <taxon>Gunneridae</taxon>
        <taxon>Pentapetalae</taxon>
        <taxon>rosids</taxon>
        <taxon>fabids</taxon>
        <taxon>Rosales</taxon>
        <taxon>Rosaceae</taxon>
        <taxon>Amygdaloideae</taxon>
        <taxon>Amygdaleae</taxon>
        <taxon>Prunus</taxon>
    </lineage>
</organism>
<feature type="region of interest" description="Disordered" evidence="1">
    <location>
        <begin position="314"/>
        <end position="350"/>
    </location>
</feature>
<evidence type="ECO:0000256" key="1">
    <source>
        <dbReference type="SAM" id="MobiDB-lite"/>
    </source>
</evidence>
<feature type="compositionally biased region" description="Acidic residues" evidence="1">
    <location>
        <begin position="327"/>
        <end position="339"/>
    </location>
</feature>
<reference evidence="3" key="1">
    <citation type="journal article" date="2019" name="Science">
        <title>Mutation of a bHLH transcription factor allowed almond domestication.</title>
        <authorList>
            <person name="Sanchez-Perez R."/>
            <person name="Pavan S."/>
            <person name="Mazzeo R."/>
            <person name="Moldovan C."/>
            <person name="Aiese Cigliano R."/>
            <person name="Del Cueto J."/>
            <person name="Ricciardi F."/>
            <person name="Lotti C."/>
            <person name="Ricciardi L."/>
            <person name="Dicenta F."/>
            <person name="Lopez-Marques R.L."/>
            <person name="Lindberg Moller B."/>
        </authorList>
    </citation>
    <scope>NUCLEOTIDE SEQUENCE</scope>
</reference>
<dbReference type="SUPFAM" id="SSF81383">
    <property type="entry name" value="F-box domain"/>
    <property type="match status" value="1"/>
</dbReference>
<dbReference type="PROSITE" id="PS50181">
    <property type="entry name" value="FBOX"/>
    <property type="match status" value="1"/>
</dbReference>
<proteinExistence type="predicted"/>
<dbReference type="InterPro" id="IPR036047">
    <property type="entry name" value="F-box-like_dom_sf"/>
</dbReference>
<dbReference type="AlphaFoldDB" id="A0A5H2XMJ5"/>
<feature type="domain" description="F-box" evidence="2">
    <location>
        <begin position="13"/>
        <end position="58"/>
    </location>
</feature>
<dbReference type="SMART" id="SM00256">
    <property type="entry name" value="FBOX"/>
    <property type="match status" value="1"/>
</dbReference>
<evidence type="ECO:0000259" key="2">
    <source>
        <dbReference type="PROSITE" id="PS50181"/>
    </source>
</evidence>
<dbReference type="InterPro" id="IPR001810">
    <property type="entry name" value="F-box_dom"/>
</dbReference>
<protein>
    <recommendedName>
        <fullName evidence="2">F-box domain-containing protein</fullName>
    </recommendedName>
</protein>
<dbReference type="Pfam" id="PF03087">
    <property type="entry name" value="BPS1"/>
    <property type="match status" value="1"/>
</dbReference>
<dbReference type="PANTHER" id="PTHR33070:SF120">
    <property type="entry name" value="EXPRESSED PROTEIN"/>
    <property type="match status" value="1"/>
</dbReference>